<feature type="compositionally biased region" description="Basic and acidic residues" evidence="1">
    <location>
        <begin position="211"/>
        <end position="230"/>
    </location>
</feature>
<feature type="compositionally biased region" description="Low complexity" evidence="1">
    <location>
        <begin position="1885"/>
        <end position="1899"/>
    </location>
</feature>
<feature type="region of interest" description="Disordered" evidence="1">
    <location>
        <begin position="1022"/>
        <end position="1185"/>
    </location>
</feature>
<feature type="region of interest" description="Disordered" evidence="1">
    <location>
        <begin position="378"/>
        <end position="402"/>
    </location>
</feature>
<feature type="compositionally biased region" description="Low complexity" evidence="1">
    <location>
        <begin position="2558"/>
        <end position="2583"/>
    </location>
</feature>
<feature type="region of interest" description="Disordered" evidence="1">
    <location>
        <begin position="2411"/>
        <end position="2543"/>
    </location>
</feature>
<feature type="compositionally biased region" description="Basic and acidic residues" evidence="1">
    <location>
        <begin position="1806"/>
        <end position="1823"/>
    </location>
</feature>
<evidence type="ECO:0000256" key="1">
    <source>
        <dbReference type="SAM" id="MobiDB-lite"/>
    </source>
</evidence>
<feature type="region of interest" description="Disordered" evidence="1">
    <location>
        <begin position="2216"/>
        <end position="2278"/>
    </location>
</feature>
<feature type="compositionally biased region" description="Basic and acidic residues" evidence="1">
    <location>
        <begin position="1367"/>
        <end position="1381"/>
    </location>
</feature>
<feature type="compositionally biased region" description="Basic and acidic residues" evidence="1">
    <location>
        <begin position="740"/>
        <end position="751"/>
    </location>
</feature>
<feature type="compositionally biased region" description="Basic and acidic residues" evidence="1">
    <location>
        <begin position="1043"/>
        <end position="1057"/>
    </location>
</feature>
<gene>
    <name evidence="3" type="primary">BAHCC1</name>
    <name evidence="3" type="ORF">DLA_Ib00780</name>
</gene>
<dbReference type="Pfam" id="PF21744">
    <property type="entry name" value="BAHCC1-like_Tudor"/>
    <property type="match status" value="1"/>
</dbReference>
<dbReference type="PROSITE" id="PS51038">
    <property type="entry name" value="BAH"/>
    <property type="match status" value="1"/>
</dbReference>
<dbReference type="PANTHER" id="PTHR12505:SF22">
    <property type="entry name" value="BAH AND COILED-COIL DOMAIN-CONTAINING PROTEIN 1"/>
    <property type="match status" value="1"/>
</dbReference>
<feature type="compositionally biased region" description="Gly residues" evidence="1">
    <location>
        <begin position="313"/>
        <end position="328"/>
    </location>
</feature>
<feature type="compositionally biased region" description="Basic and acidic residues" evidence="1">
    <location>
        <begin position="1281"/>
        <end position="1290"/>
    </location>
</feature>
<dbReference type="InterPro" id="IPR056841">
    <property type="entry name" value="TNRC18_BAHCC1-like_SH3"/>
</dbReference>
<feature type="compositionally biased region" description="Pro residues" evidence="1">
    <location>
        <begin position="1118"/>
        <end position="1127"/>
    </location>
</feature>
<feature type="compositionally biased region" description="Low complexity" evidence="1">
    <location>
        <begin position="2610"/>
        <end position="2631"/>
    </location>
</feature>
<feature type="compositionally biased region" description="Basic and acidic residues" evidence="1">
    <location>
        <begin position="556"/>
        <end position="565"/>
    </location>
</feature>
<feature type="compositionally biased region" description="Polar residues" evidence="1">
    <location>
        <begin position="577"/>
        <end position="594"/>
    </location>
</feature>
<feature type="compositionally biased region" description="Low complexity" evidence="1">
    <location>
        <begin position="1059"/>
        <end position="1084"/>
    </location>
</feature>
<feature type="region of interest" description="Disordered" evidence="1">
    <location>
        <begin position="1757"/>
        <end position="1926"/>
    </location>
</feature>
<feature type="compositionally biased region" description="Polar residues" evidence="1">
    <location>
        <begin position="680"/>
        <end position="690"/>
    </location>
</feature>
<feature type="region of interest" description="Disordered" evidence="1">
    <location>
        <begin position="2601"/>
        <end position="2740"/>
    </location>
</feature>
<feature type="compositionally biased region" description="Basic residues" evidence="1">
    <location>
        <begin position="1648"/>
        <end position="1661"/>
    </location>
</feature>
<feature type="compositionally biased region" description="Pro residues" evidence="1">
    <location>
        <begin position="385"/>
        <end position="396"/>
    </location>
</feature>
<reference evidence="3" key="3">
    <citation type="journal article" date="2011" name="Mar. Genomics">
        <title>Comparative analysis of intronless genes in teleost fish genomes: Insights into their evolution and molecular function.</title>
        <authorList>
            <person name="Tine M."/>
            <person name="Kuhl H."/>
            <person name="Beck A."/>
            <person name="Bargelloni L."/>
            <person name="Reinhardt R."/>
        </authorList>
    </citation>
    <scope>NUCLEOTIDE SEQUENCE</scope>
</reference>
<feature type="compositionally biased region" description="Basic and acidic residues" evidence="1">
    <location>
        <begin position="2462"/>
        <end position="2474"/>
    </location>
</feature>
<evidence type="ECO:0000259" key="2">
    <source>
        <dbReference type="PROSITE" id="PS51038"/>
    </source>
</evidence>
<accession>E6ZGQ2</accession>
<feature type="compositionally biased region" description="Basic and acidic residues" evidence="1">
    <location>
        <begin position="2647"/>
        <end position="2659"/>
    </location>
</feature>
<feature type="region of interest" description="Disordered" evidence="1">
    <location>
        <begin position="69"/>
        <end position="96"/>
    </location>
</feature>
<feature type="compositionally biased region" description="Low complexity" evidence="1">
    <location>
        <begin position="1128"/>
        <end position="1146"/>
    </location>
</feature>
<reference evidence="3" key="1">
    <citation type="journal article" date="2011" name="Comp. Biochem. Physiol. Part D Genomics Proteomics">
        <title>Analysis of single nucleotide polymorphisms in three chromosomes of European sea bass Dicentrarchus labrax.</title>
        <authorList>
            <person name="Kuhl H."/>
            <person name="Tine M."/>
            <person name="Hecht J."/>
            <person name="Knaust F."/>
            <person name="Reinhardt R."/>
        </authorList>
    </citation>
    <scope>NUCLEOTIDE SEQUENCE</scope>
</reference>
<feature type="compositionally biased region" description="Acidic residues" evidence="1">
    <location>
        <begin position="1824"/>
        <end position="1838"/>
    </location>
</feature>
<feature type="compositionally biased region" description="Acidic residues" evidence="1">
    <location>
        <begin position="1412"/>
        <end position="1436"/>
    </location>
</feature>
<feature type="compositionally biased region" description="Low complexity" evidence="1">
    <location>
        <begin position="162"/>
        <end position="173"/>
    </location>
</feature>
<dbReference type="PANTHER" id="PTHR12505">
    <property type="entry name" value="PHD FINGER TRANSCRIPTION FACTOR"/>
    <property type="match status" value="1"/>
</dbReference>
<name>E6ZGQ2_DICLA</name>
<sequence>MESRDFAPPHHLLTERSALVHSAASRMAPGGHGSVQHPAHFQPGKYYSSHLSMGPHSGASFMGSFLASSLGSPSSHPPHPSGPAASPSSPLLQGLDPHSRASPIWFPHSHEGYPSYSGSLASPFLPMSPLDHHSNSLYGQHRFYETQKDHFYLRGLPPQPPLLSTSHSLPPLSRTAPGHPLGSCSRETDNGGGGGKSTKDVGEKGVSSVSKMKERSSSKERHQESKDKQHQLHHHHPHQTNPATTPSGHHHQAYPHPHHSLLPHLTPQGREEDHRHSLERHKEYRDSDSGSQETKHMSACKLSSGSVAETASGGKGGTLSSCSGGGVGRPPSGGSRRCSKDGPINGEMRISESSASSNECMRRGAAAVTAILAPPTPHSVASYSMPPPPPPPPPPHALHMGSTVAGGWLHHAHHHPHPEFYCPPSTLTLTPSKDPASTPGGSGREGKVIGPTYVPSVGPLGDLAATDSRGAGGGGRKGDDKSGEGSYESSSHHLSRLSSCQKKDKSQPHQQQLGYGKADKPPDWSHQTQNFHKPSPNVSSQPELRSCSMETPSSFRDVEVVDDVYRPSLPLDAQATHPGTGQSTHKNCPDTSSPPFRDCSHSGPHPDGRVGSGAHREGQKVARIRHQQHSSHGASTEERGRDGGQTAPSWGARGAYQDDQRKGSHHASVGNGEVRGLSNRAPNSDHTQPHSQPPPLSRSSSHTTEGEGSAMKNLMNYSSQQPLMLPQRGPFGGLGCLKPGGERSEKGDRGGAKSNTSLQEPPKQSLPPRRGSTNEGERGERGGKEAGEAGEGEVRQPPVGIAVAVARPPHRSPDNTPGHSRQGMVLPSMKGVSRPVYPLGREAEERKRMTEEQINLHHLGRDREMIIRENKDRVEFARIHPSSSCHGDLTSHLLVPGGASQLGADPAAHAHPAHHHWMQRTGSPSLWMGHSYSLSHVGMSPGFPPGLPSPLQPVLGSLTQDPNSPLVVLPTEPGPHHHLDVLEQSGLWPPVYGSRGPPSHLPHHPVYSRSSFLRQQELYALQHQHQQQQRAMEHMQRHSLGQRKHEEHAITIEDSPHESSASRTPSSSSTSSSTTSSHVAKPFSHTPPPPKTPTPSPGMCPSSRQSPCYHSPSRRPHPPNPLTPAPSPAAAAPRSPALSPAPSHLSKGLERGSDRGEGQPPQDYPQSLEPGVLEKYRRKDTHSSGFVVRGRRDTINNKICQIAKGFMSEDLLTVCFFPFPPDLPPVYTYPPITMGYKAGPSPPEARLAEQATVEVEPAQPDSKSLPHPRHIQPLTEEEERREEGDGRDCEVVESQNGVAEEENEERRVELKGCSVSEPESKISGLPPCPSPAPVPDSACPGTATGKALKVELSLGCLGQKAGLKEPQLSKEHEDDREHGKEDMEEDEGDKMGPEPTECTVSVPGEPGKEEKGEVEEDGDKDGENVEVVEDEEEEEGSGTSPGADLVEVTCDSPAPSRSSDLVLTPTASTAAQLQGAYMWSLELLIAAALCATRDALYPPVPAVQAPSPSPHHGMEILGELAELEIQQRNRECKEKDSEGEDVLTFDLHSLATLAAARALEMGGGVVDARAGQQCPIRKRLNLRRKCSWTPRHEPVCPVKGSMETMGGEELAMRVQLAELQRRYKEKQRELAKLQRKHDHQKEETSRSPARRGPGRPRKRKSTPGPAATESSKRLRSDSPASDTSCYQSVCAVCLLAACGVRERAYNEGMTERGREREGERESCSAPCLQMKARCKHRGQSSTLSSRLARRVTQLKQKAAAQRGAPTGMLHCRGTPGEEGASKNHCRQGRKALMGINPNRAHHKDRRASEKQEVREEKSDSESSEREEEDGSYDSEDGVGDIKISSSSKEAPANPAGIVPFSSQSSRLQANQKARSKRPGPHTLISMMSLSPSGMGSMSSTDQRRAPRRPSHSNTERGRPDHQGTKKVYLPSWGVSSVGCSFGDSRGNHGALTDANRANREAVRRSSAGQGALGKVCICMPACCVNTPPARCIRAGSCWQETCIHFNEKYPEAQGHAVSRLLQSFAADDGFRLDEESSFSEGEEEEEEEEETKDKMLIHLPPNMPCRIPALPNCVLSKEMLVDGLKILISKEDELLYAACVQTLDLPDIFSVVIEGERGNRPRIYSLEQLLQEAVLDVRPQTEAILTAGTRVCAYWSERSRCLYPGYVHRGGPGEEEKEGSVMVEFDDGDRGRISLANIRLLPPGYQIHCAEPSPALLISPGRRGRRSSTQEKKDIPTEKPANEDQSGRPQEKRPVGRPKKIHSVPKTASTPTSVTDTVTKGNASLLNWSMPRKRPPVDFFLFNGTYRKTQRRIRERDLGFFHRPASHPLANPMPIKGIFGSPFEGDSFSSIANGYSTFGSSGAGRPVTTVASVGLRESSSSACSSAVTAAMAGGSRKPLSERDRKQFLVKLDHEGVTSPKTKNGKALLRLGGSGGGERSRGAKSLASTGAPLRYIHPAMLVKDGKKRGGERESAGARSEAIPKGTPPLRKDLLPGGLGVQGGDYSLDYPSDCPSSYSELDEDDEDGGQDAEARRGSAPVTSHRGGRFLSRLSVCFSSSSSSSSSSGSISSSSLCSSDNDSSYSSDEESSSVLLRRALLQQDKQKHRQNMTSDLLSSDPTTSSSSPSASAPAHGYVAKASMAVSGSKVRADRAEDRKELMSKGSMVANSSTAKAQLKRKEGIPNNHHQSQSSPGSQQPKPASKDPTTAKRQRMSSPEPLPNMAPLLPGRQLWKWSGNPTQRRGLKGKARKLFYKAIVRGKETVRVGDCAVFLSPGRPQLPYVGRVESLWESWSSSMVVRVKWFYHPEETRLGKRHRDGKITTCRNSNFIMRKSSPVKQTTKTKKNALYQSSHEDENDVQTISHRCQVVSKAEYDHLVLERKPGSTVNDLFYLAGTYEPTTGQLISADGMTIVS</sequence>
<feature type="region of interest" description="Disordered" evidence="1">
    <location>
        <begin position="152"/>
        <end position="358"/>
    </location>
</feature>
<feature type="compositionally biased region" description="Polar residues" evidence="1">
    <location>
        <begin position="525"/>
        <end position="554"/>
    </location>
</feature>
<feature type="compositionally biased region" description="Pro residues" evidence="1">
    <location>
        <begin position="1085"/>
        <end position="1098"/>
    </location>
</feature>
<dbReference type="InterPro" id="IPR052429">
    <property type="entry name" value="BAH_domain_protein"/>
</dbReference>
<feature type="region of interest" description="Disordered" evidence="1">
    <location>
        <begin position="431"/>
        <end position="835"/>
    </location>
</feature>
<evidence type="ECO:0000313" key="3">
    <source>
        <dbReference type="EMBL" id="CBN81236.1"/>
    </source>
</evidence>
<dbReference type="InterPro" id="IPR043151">
    <property type="entry name" value="BAH_sf"/>
</dbReference>
<organism evidence="3">
    <name type="scientific">Dicentrarchus labrax</name>
    <name type="common">European seabass</name>
    <name type="synonym">Morone labrax</name>
    <dbReference type="NCBI Taxonomy" id="13489"/>
    <lineage>
        <taxon>Eukaryota</taxon>
        <taxon>Metazoa</taxon>
        <taxon>Chordata</taxon>
        <taxon>Craniata</taxon>
        <taxon>Vertebrata</taxon>
        <taxon>Euteleostomi</taxon>
        <taxon>Actinopterygii</taxon>
        <taxon>Neopterygii</taxon>
        <taxon>Teleostei</taxon>
        <taxon>Neoteleostei</taxon>
        <taxon>Acanthomorphata</taxon>
        <taxon>Eupercaria</taxon>
        <taxon>Moronidae</taxon>
        <taxon>Dicentrarchus</taxon>
    </lineage>
</organism>
<feature type="region of interest" description="Disordered" evidence="1">
    <location>
        <begin position="1627"/>
        <end position="1682"/>
    </location>
</feature>
<feature type="compositionally biased region" description="Basic and acidic residues" evidence="1">
    <location>
        <begin position="2228"/>
        <end position="2254"/>
    </location>
</feature>
<dbReference type="SMART" id="SM00439">
    <property type="entry name" value="BAH"/>
    <property type="match status" value="1"/>
</dbReference>
<feature type="compositionally biased region" description="Basic and acidic residues" evidence="1">
    <location>
        <begin position="598"/>
        <end position="620"/>
    </location>
</feature>
<dbReference type="Pfam" id="PF01426">
    <property type="entry name" value="BAH"/>
    <property type="match status" value="1"/>
</dbReference>
<feature type="compositionally biased region" description="Polar residues" evidence="1">
    <location>
        <begin position="1860"/>
        <end position="1872"/>
    </location>
</feature>
<reference evidence="3" key="2">
    <citation type="journal article" date="2011" name="Genomics">
        <title>Directed sequencing and annotation of three Dicentrarchus labrax L. chromosomes by applying Sanger- and pyrosequencing technologies on pooled DNA of comparatively mapped BAC clones.</title>
        <authorList>
            <person name="Kuhl H."/>
            <person name="Tine M."/>
            <person name="Beck A."/>
            <person name="Timmermann B."/>
            <person name="Kodira C."/>
            <person name="Reinhardt R."/>
        </authorList>
    </citation>
    <scope>NUCLEOTIDE SEQUENCE</scope>
</reference>
<feature type="compositionally biased region" description="Basic and acidic residues" evidence="1">
    <location>
        <begin position="1147"/>
        <end position="1157"/>
    </location>
</feature>
<protein>
    <submittedName>
        <fullName evidence="3">BAH and coiled-coil domain-containing protein 1</fullName>
    </submittedName>
</protein>
<feature type="compositionally biased region" description="Basic and acidic residues" evidence="1">
    <location>
        <begin position="269"/>
        <end position="296"/>
    </location>
</feature>
<proteinExistence type="predicted"/>
<dbReference type="Gene3D" id="2.30.30.140">
    <property type="match status" value="1"/>
</dbReference>
<feature type="domain" description="BAH" evidence="2">
    <location>
        <begin position="2760"/>
        <end position="2906"/>
    </location>
</feature>
<dbReference type="EMBL" id="FQ310507">
    <property type="protein sequence ID" value="CBN81236.1"/>
    <property type="molecule type" value="Genomic_DNA"/>
</dbReference>
<feature type="region of interest" description="Disordered" evidence="1">
    <location>
        <begin position="2558"/>
        <end position="2588"/>
    </location>
</feature>
<feature type="region of interest" description="Disordered" evidence="1">
    <location>
        <begin position="1359"/>
        <end position="1446"/>
    </location>
</feature>
<dbReference type="InterPro" id="IPR048924">
    <property type="entry name" value="BAHCC1-like_Tudor"/>
</dbReference>
<feature type="compositionally biased region" description="Acidic residues" evidence="1">
    <location>
        <begin position="2518"/>
        <end position="2528"/>
    </location>
</feature>
<feature type="compositionally biased region" description="Low complexity" evidence="1">
    <location>
        <begin position="82"/>
        <end position="92"/>
    </location>
</feature>
<dbReference type="InterPro" id="IPR001025">
    <property type="entry name" value="BAH_dom"/>
</dbReference>
<feature type="compositionally biased region" description="Polar residues" evidence="1">
    <location>
        <begin position="2266"/>
        <end position="2278"/>
    </location>
</feature>
<feature type="compositionally biased region" description="Basic residues" evidence="1">
    <location>
        <begin position="248"/>
        <end position="261"/>
    </location>
</feature>
<feature type="region of interest" description="Disordered" evidence="1">
    <location>
        <begin position="1252"/>
        <end position="1343"/>
    </location>
</feature>
<feature type="compositionally biased region" description="Basic and acidic residues" evidence="1">
    <location>
        <begin position="1913"/>
        <end position="1923"/>
    </location>
</feature>
<feature type="compositionally biased region" description="Basic and acidic residues" evidence="1">
    <location>
        <begin position="775"/>
        <end position="787"/>
    </location>
</feature>
<feature type="compositionally biased region" description="Low complexity" evidence="1">
    <location>
        <begin position="2687"/>
        <end position="2697"/>
    </location>
</feature>
<dbReference type="GO" id="GO:0003682">
    <property type="term" value="F:chromatin binding"/>
    <property type="evidence" value="ECO:0007669"/>
    <property type="project" value="InterPro"/>
</dbReference>
<dbReference type="Pfam" id="PF24912">
    <property type="entry name" value="SH3_TNRC18"/>
    <property type="match status" value="1"/>
</dbReference>
<dbReference type="Gene3D" id="2.30.30.490">
    <property type="match status" value="1"/>
</dbReference>